<evidence type="ECO:0000256" key="1">
    <source>
        <dbReference type="ARBA" id="ARBA00004651"/>
    </source>
</evidence>
<dbReference type="GO" id="GO:0005886">
    <property type="term" value="C:plasma membrane"/>
    <property type="evidence" value="ECO:0007669"/>
    <property type="project" value="UniProtKB-SubCell"/>
</dbReference>
<dbReference type="RefSeq" id="WP_145396157.1">
    <property type="nucleotide sequence ID" value="NZ_VLKU01000002.1"/>
</dbReference>
<feature type="domain" description="ABC3 transporter permease C-terminal" evidence="8">
    <location>
        <begin position="303"/>
        <end position="414"/>
    </location>
</feature>
<evidence type="ECO:0000259" key="8">
    <source>
        <dbReference type="Pfam" id="PF02687"/>
    </source>
</evidence>
<keyword evidence="4 7" id="KW-1133">Transmembrane helix</keyword>
<dbReference type="Pfam" id="PF02687">
    <property type="entry name" value="FtsX"/>
    <property type="match status" value="1"/>
</dbReference>
<accession>A0A562NWY1</accession>
<keyword evidence="3 7" id="KW-0812">Transmembrane</keyword>
<keyword evidence="10" id="KW-1185">Reference proteome</keyword>
<dbReference type="AlphaFoldDB" id="A0A562NWY1"/>
<organism evidence="9 10">
    <name type="scientific">Paracoccus sulfuroxidans</name>
    <dbReference type="NCBI Taxonomy" id="384678"/>
    <lineage>
        <taxon>Bacteria</taxon>
        <taxon>Pseudomonadati</taxon>
        <taxon>Pseudomonadota</taxon>
        <taxon>Alphaproteobacteria</taxon>
        <taxon>Rhodobacterales</taxon>
        <taxon>Paracoccaceae</taxon>
        <taxon>Paracoccus</taxon>
    </lineage>
</organism>
<feature type="transmembrane region" description="Helical" evidence="7">
    <location>
        <begin position="330"/>
        <end position="356"/>
    </location>
</feature>
<protein>
    <submittedName>
        <fullName evidence="9">Putative ABC transport system permease protein</fullName>
    </submittedName>
</protein>
<gene>
    <name evidence="9" type="ORF">IQ24_00506</name>
</gene>
<dbReference type="PANTHER" id="PTHR43738:SF2">
    <property type="entry name" value="ABC TRANSPORTER PERMEASE"/>
    <property type="match status" value="1"/>
</dbReference>
<dbReference type="PANTHER" id="PTHR43738">
    <property type="entry name" value="ABC TRANSPORTER, MEMBRANE PROTEIN"/>
    <property type="match status" value="1"/>
</dbReference>
<dbReference type="Proteomes" id="UP000316225">
    <property type="component" value="Unassembled WGS sequence"/>
</dbReference>
<dbReference type="OrthoDB" id="9784014at2"/>
<dbReference type="InterPro" id="IPR051125">
    <property type="entry name" value="ABC-4/HrtB_transporter"/>
</dbReference>
<feature type="transmembrane region" description="Helical" evidence="7">
    <location>
        <begin position="294"/>
        <end position="318"/>
    </location>
</feature>
<evidence type="ECO:0000313" key="9">
    <source>
        <dbReference type="EMBL" id="TWI36724.1"/>
    </source>
</evidence>
<evidence type="ECO:0000256" key="7">
    <source>
        <dbReference type="SAM" id="Phobius"/>
    </source>
</evidence>
<feature type="transmembrane region" description="Helical" evidence="7">
    <location>
        <begin position="389"/>
        <end position="411"/>
    </location>
</feature>
<name>A0A562NWY1_9RHOB</name>
<evidence type="ECO:0000256" key="6">
    <source>
        <dbReference type="SAM" id="MobiDB-lite"/>
    </source>
</evidence>
<evidence type="ECO:0000313" key="10">
    <source>
        <dbReference type="Proteomes" id="UP000316225"/>
    </source>
</evidence>
<evidence type="ECO:0000256" key="2">
    <source>
        <dbReference type="ARBA" id="ARBA00022475"/>
    </source>
</evidence>
<proteinExistence type="predicted"/>
<feature type="region of interest" description="Disordered" evidence="6">
    <location>
        <begin position="166"/>
        <end position="192"/>
    </location>
</feature>
<evidence type="ECO:0000256" key="4">
    <source>
        <dbReference type="ARBA" id="ARBA00022989"/>
    </source>
</evidence>
<comment type="subcellular location">
    <subcellularLocation>
        <location evidence="1">Cell membrane</location>
        <topology evidence="1">Multi-pass membrane protein</topology>
    </subcellularLocation>
</comment>
<evidence type="ECO:0000256" key="3">
    <source>
        <dbReference type="ARBA" id="ARBA00022692"/>
    </source>
</evidence>
<sequence length="420" mass="43801">MNPLPMVRAMLRRNPFTAALFVAVVALAVALGIAISAQERALRQGSARAADRFDLLVAAPGSQTDLLFSAVYLRPTAVELLPGPVAHRVLTDPDAEFAAPIAFGDSWRDSPVVGTTADFVTHLSAGLAEGGAFTGMDQAVVGALVDVPLGEVLTIRHGHADDVAGGLDADSFDAHDAHEDHDHEHDDPNAHGDVTVVGRMKPTGTPWDRAVVVPVEYIWFAHGMGTGHASEEARVGPPWDAALMPGLPAIVVKPESVAAAYGLRARYRSAESTAFFPAETLVELYALMGNAARVMAALTLAAQVLVVAAILAGILAVLDLQRKSFAVLRALGAPAAYVFLTVWLYVAVMLLGGAALGLPLGWAGSALASGLIAQQTGVAMHATLGWSEIAMAAILLACGFVLALVPAIRVYRQSVVDGLQ</sequence>
<keyword evidence="2" id="KW-1003">Cell membrane</keyword>
<dbReference type="InterPro" id="IPR003838">
    <property type="entry name" value="ABC3_permease_C"/>
</dbReference>
<feature type="compositionally biased region" description="Basic and acidic residues" evidence="6">
    <location>
        <begin position="172"/>
        <end position="190"/>
    </location>
</feature>
<comment type="caution">
    <text evidence="9">The sequence shown here is derived from an EMBL/GenBank/DDBJ whole genome shotgun (WGS) entry which is preliminary data.</text>
</comment>
<reference evidence="9 10" key="1">
    <citation type="journal article" date="2015" name="Stand. Genomic Sci.">
        <title>Genomic Encyclopedia of Bacterial and Archaeal Type Strains, Phase III: the genomes of soil and plant-associated and newly described type strains.</title>
        <authorList>
            <person name="Whitman W.B."/>
            <person name="Woyke T."/>
            <person name="Klenk H.P."/>
            <person name="Zhou Y."/>
            <person name="Lilburn T.G."/>
            <person name="Beck B.J."/>
            <person name="De Vos P."/>
            <person name="Vandamme P."/>
            <person name="Eisen J.A."/>
            <person name="Garrity G."/>
            <person name="Hugenholtz P."/>
            <person name="Kyrpides N.C."/>
        </authorList>
    </citation>
    <scope>NUCLEOTIDE SEQUENCE [LARGE SCALE GENOMIC DNA]</scope>
    <source>
        <strain evidence="9 10">CGMCC 1.5364</strain>
    </source>
</reference>
<dbReference type="EMBL" id="VLKU01000002">
    <property type="protein sequence ID" value="TWI36724.1"/>
    <property type="molecule type" value="Genomic_DNA"/>
</dbReference>
<keyword evidence="5 7" id="KW-0472">Membrane</keyword>
<evidence type="ECO:0000256" key="5">
    <source>
        <dbReference type="ARBA" id="ARBA00023136"/>
    </source>
</evidence>